<feature type="compositionally biased region" description="Basic residues" evidence="1">
    <location>
        <begin position="41"/>
        <end position="53"/>
    </location>
</feature>
<feature type="compositionally biased region" description="Basic residues" evidence="1">
    <location>
        <begin position="363"/>
        <end position="376"/>
    </location>
</feature>
<feature type="compositionally biased region" description="Basic residues" evidence="1">
    <location>
        <begin position="1"/>
        <end position="15"/>
    </location>
</feature>
<dbReference type="EMBL" id="CADCTL010000104">
    <property type="protein sequence ID" value="CAA9238370.1"/>
    <property type="molecule type" value="Genomic_DNA"/>
</dbReference>
<gene>
    <name evidence="2" type="ORF">AVDCRST_MAG04-1477</name>
</gene>
<feature type="compositionally biased region" description="Low complexity" evidence="1">
    <location>
        <begin position="262"/>
        <end position="271"/>
    </location>
</feature>
<evidence type="ECO:0000313" key="2">
    <source>
        <dbReference type="EMBL" id="CAA9238370.1"/>
    </source>
</evidence>
<feature type="non-terminal residue" evidence="2">
    <location>
        <position position="1"/>
    </location>
</feature>
<feature type="compositionally biased region" description="Basic residues" evidence="1">
    <location>
        <begin position="148"/>
        <end position="179"/>
    </location>
</feature>
<feature type="non-terminal residue" evidence="2">
    <location>
        <position position="376"/>
    </location>
</feature>
<dbReference type="AlphaFoldDB" id="A0A6J4I0U8"/>
<name>A0A6J4I0U8_9PROT</name>
<accession>A0A6J4I0U8</accession>
<protein>
    <submittedName>
        <fullName evidence="2">L-carnitine dehydratase/bile acid-inducible protein F</fullName>
    </submittedName>
</protein>
<feature type="region of interest" description="Disordered" evidence="1">
    <location>
        <begin position="325"/>
        <end position="376"/>
    </location>
</feature>
<feature type="region of interest" description="Disordered" evidence="1">
    <location>
        <begin position="262"/>
        <end position="293"/>
    </location>
</feature>
<organism evidence="2">
    <name type="scientific">uncultured Acetobacteraceae bacterium</name>
    <dbReference type="NCBI Taxonomy" id="169975"/>
    <lineage>
        <taxon>Bacteria</taxon>
        <taxon>Pseudomonadati</taxon>
        <taxon>Pseudomonadota</taxon>
        <taxon>Alphaproteobacteria</taxon>
        <taxon>Acetobacterales</taxon>
        <taxon>Acetobacteraceae</taxon>
        <taxon>environmental samples</taxon>
    </lineage>
</organism>
<feature type="compositionally biased region" description="Basic residues" evidence="1">
    <location>
        <begin position="186"/>
        <end position="202"/>
    </location>
</feature>
<reference evidence="2" key="1">
    <citation type="submission" date="2020-02" db="EMBL/GenBank/DDBJ databases">
        <authorList>
            <person name="Meier V. D."/>
        </authorList>
    </citation>
    <scope>NUCLEOTIDE SEQUENCE</scope>
    <source>
        <strain evidence="2">AVDCRST_MAG04</strain>
    </source>
</reference>
<feature type="region of interest" description="Disordered" evidence="1">
    <location>
        <begin position="1"/>
        <end position="230"/>
    </location>
</feature>
<feature type="compositionally biased region" description="Basic residues" evidence="1">
    <location>
        <begin position="86"/>
        <end position="136"/>
    </location>
</feature>
<feature type="compositionally biased region" description="Low complexity" evidence="1">
    <location>
        <begin position="346"/>
        <end position="362"/>
    </location>
</feature>
<evidence type="ECO:0000256" key="1">
    <source>
        <dbReference type="SAM" id="MobiDB-lite"/>
    </source>
</evidence>
<feature type="compositionally biased region" description="Basic and acidic residues" evidence="1">
    <location>
        <begin position="62"/>
        <end position="78"/>
    </location>
</feature>
<proteinExistence type="predicted"/>
<sequence length="376" mass="42120">ASHQAPRRPARRLHGTGRGGALLRLPPRRRGRARGQDRALRGRLRPRLRRRCARPVQLLRVAEPRQGEHRPRHQEARRQGAARAHAGPRRRVHPKPRPRRHGPRGLRQRRAARAPPAPHHRGHLRLRRGGRVRRHEGLRFAGAGRERPRLRHRPPGGSGARRRVGLRHLLRHERPRRRAGSADTSRHHRPRQGHRGVPLRRHGGLDDGAAAPVRGHGEGAAAHRPRPPLHLPLRRLHGARRLAGAHLHPERARMGRLLRALPGRAGPAPARRLPREQRARRQSPGGGRAHRAHVRVPVARGVRGQARPLQHRLRLRQRLRGLARPPGAAARFGGHAGRAGGDRRPAGAALGRRAGTRPGAGARRARRRAAGRIRRL</sequence>